<sequence length="380" mass="40527">MNASQTRVLVLGGYGLFGQRISARLAQDPRFEVLVAGRHPAKADALIRRFDKLAQARCEALRLDTNAAGFSADLRSLKPHIVIDTAGPFQGRELRVPNAALDAGAHCIDLADGRDYVARIRQLDARAKSLGLRVISGASSVPGLSAAVVAQLGARLNRIGRIEAGISPGNHTERGRATTEAILGYVGKPFQIVKNGRAVTAHGWQSLRKVHFDGVGSRWFARCDIPDLEVLPALYPDLQGCDFRAGLELRRMHFGLWLASWAVRAGLIPSMAAFATPLLKLSESWQTSGSDTGVMYVDVAGRGLNDAAETYRWTIIAREGDGPEIPATPAVVLAQKIAAGEITGGGASACTGFFSLDELLTSLAPFAIQTQIQGLRAGEA</sequence>
<gene>
    <name evidence="2" type="ORF">H8L67_08655</name>
</gene>
<dbReference type="Gene3D" id="3.40.50.720">
    <property type="entry name" value="NAD(P)-binding Rossmann-like Domain"/>
    <property type="match status" value="1"/>
</dbReference>
<dbReference type="EMBL" id="CP080544">
    <property type="protein sequence ID" value="QYR52648.1"/>
    <property type="molecule type" value="Genomic_DNA"/>
</dbReference>
<keyword evidence="3" id="KW-1185">Reference proteome</keyword>
<dbReference type="RefSeq" id="WP_220379433.1">
    <property type="nucleotide sequence ID" value="NZ_CP080544.1"/>
</dbReference>
<dbReference type="PANTHER" id="PTHR43796:SF2">
    <property type="entry name" value="CARBOXYNORSPERMIDINE SYNTHASE"/>
    <property type="match status" value="1"/>
</dbReference>
<evidence type="ECO:0000259" key="1">
    <source>
        <dbReference type="Pfam" id="PF03435"/>
    </source>
</evidence>
<dbReference type="PANTHER" id="PTHR43796">
    <property type="entry name" value="CARBOXYNORSPERMIDINE SYNTHASE"/>
    <property type="match status" value="1"/>
</dbReference>
<organism evidence="2 3">
    <name type="scientific">Lysobacter soyae</name>
    <dbReference type="NCBI Taxonomy" id="2764185"/>
    <lineage>
        <taxon>Bacteria</taxon>
        <taxon>Pseudomonadati</taxon>
        <taxon>Pseudomonadota</taxon>
        <taxon>Gammaproteobacteria</taxon>
        <taxon>Lysobacterales</taxon>
        <taxon>Lysobacteraceae</taxon>
        <taxon>Lysobacter</taxon>
    </lineage>
</organism>
<protein>
    <submittedName>
        <fullName evidence="2">Saccharopine dehydrogenase</fullName>
    </submittedName>
</protein>
<dbReference type="SUPFAM" id="SSF51735">
    <property type="entry name" value="NAD(P)-binding Rossmann-fold domains"/>
    <property type="match status" value="1"/>
</dbReference>
<reference evidence="2 3" key="1">
    <citation type="submission" date="2021-08" db="EMBL/GenBank/DDBJ databases">
        <title>Lysobacter sp. strain CJ11 Genome sequencing and assembly.</title>
        <authorList>
            <person name="Kim I."/>
        </authorList>
    </citation>
    <scope>NUCLEOTIDE SEQUENCE [LARGE SCALE GENOMIC DNA]</scope>
    <source>
        <strain evidence="2 3">CJ11</strain>
    </source>
</reference>
<evidence type="ECO:0000313" key="2">
    <source>
        <dbReference type="EMBL" id="QYR52648.1"/>
    </source>
</evidence>
<dbReference type="InterPro" id="IPR036291">
    <property type="entry name" value="NAD(P)-bd_dom_sf"/>
</dbReference>
<proteinExistence type="predicted"/>
<dbReference type="InterPro" id="IPR005097">
    <property type="entry name" value="Sacchrp_dh_NADP-bd"/>
</dbReference>
<name>A0ABX8WMK2_9GAMM</name>
<evidence type="ECO:0000313" key="3">
    <source>
        <dbReference type="Proteomes" id="UP000824755"/>
    </source>
</evidence>
<dbReference type="Pfam" id="PF03435">
    <property type="entry name" value="Sacchrp_dh_NADP"/>
    <property type="match status" value="1"/>
</dbReference>
<feature type="domain" description="Saccharopine dehydrogenase NADP binding" evidence="1">
    <location>
        <begin position="8"/>
        <end position="128"/>
    </location>
</feature>
<accession>A0ABX8WMK2</accession>
<dbReference type="Proteomes" id="UP000824755">
    <property type="component" value="Chromosome"/>
</dbReference>